<dbReference type="GO" id="GO:0004519">
    <property type="term" value="F:endonuclease activity"/>
    <property type="evidence" value="ECO:0007669"/>
    <property type="project" value="UniProtKB-KW"/>
</dbReference>
<reference evidence="5" key="1">
    <citation type="submission" date="2017-09" db="EMBL/GenBank/DDBJ databases">
        <title>Depth-based differentiation of microbial function through sediment-hosted aquifers and enrichment of novel symbionts in the deep terrestrial subsurface.</title>
        <authorList>
            <person name="Probst A.J."/>
            <person name="Ladd B."/>
            <person name="Jarett J.K."/>
            <person name="Geller-Mcgrath D.E."/>
            <person name="Sieber C.M.K."/>
            <person name="Emerson J.B."/>
            <person name="Anantharaman K."/>
            <person name="Thomas B.C."/>
            <person name="Malmstrom R."/>
            <person name="Stieglmeier M."/>
            <person name="Klingl A."/>
            <person name="Woyke T."/>
            <person name="Ryan C.M."/>
            <person name="Banfield J.F."/>
        </authorList>
    </citation>
    <scope>NUCLEOTIDE SEQUENCE [LARGE SCALE GENOMIC DNA]</scope>
</reference>
<dbReference type="GO" id="GO:0003677">
    <property type="term" value="F:DNA binding"/>
    <property type="evidence" value="ECO:0007669"/>
    <property type="project" value="InterPro"/>
</dbReference>
<dbReference type="Pfam" id="PF02384">
    <property type="entry name" value="N6_Mtase"/>
    <property type="match status" value="1"/>
</dbReference>
<keyword evidence="4" id="KW-0540">Nuclease</keyword>
<organism evidence="4 5">
    <name type="scientific">Candidatus Roizmanbacteria bacterium CG_4_10_14_3_um_filter_33_21</name>
    <dbReference type="NCBI Taxonomy" id="1974830"/>
    <lineage>
        <taxon>Bacteria</taxon>
        <taxon>Candidatus Roizmaniibacteriota</taxon>
    </lineage>
</organism>
<protein>
    <submittedName>
        <fullName evidence="4">Type I restriction endonuclease subunit M</fullName>
    </submittedName>
</protein>
<evidence type="ECO:0000259" key="3">
    <source>
        <dbReference type="Pfam" id="PF13588"/>
    </source>
</evidence>
<dbReference type="InterPro" id="IPR029464">
    <property type="entry name" value="HSDR_N"/>
</dbReference>
<dbReference type="InterPro" id="IPR002052">
    <property type="entry name" value="DNA_methylase_N6_adenine_CS"/>
</dbReference>
<dbReference type="PANTHER" id="PTHR42998">
    <property type="entry name" value="TYPE I RESTRICTION ENZYME HINDVIIP M PROTEIN-RELATED"/>
    <property type="match status" value="1"/>
</dbReference>
<gene>
    <name evidence="4" type="ORF">COZ39_03620</name>
</gene>
<dbReference type="AlphaFoldDB" id="A0A2M7LTG0"/>
<feature type="domain" description="Type I restriction enzyme R protein N-terminal" evidence="3">
    <location>
        <begin position="48"/>
        <end position="147"/>
    </location>
</feature>
<evidence type="ECO:0000313" key="4">
    <source>
        <dbReference type="EMBL" id="PIX71371.1"/>
    </source>
</evidence>
<evidence type="ECO:0000259" key="2">
    <source>
        <dbReference type="Pfam" id="PF02384"/>
    </source>
</evidence>
<dbReference type="CDD" id="cd02440">
    <property type="entry name" value="AdoMet_MTases"/>
    <property type="match status" value="1"/>
</dbReference>
<dbReference type="Pfam" id="PF13588">
    <property type="entry name" value="HSDR_N_2"/>
    <property type="match status" value="1"/>
</dbReference>
<comment type="caution">
    <text evidence="4">The sequence shown here is derived from an EMBL/GenBank/DDBJ whole genome shotgun (WGS) entry which is preliminary data.</text>
</comment>
<dbReference type="PANTHER" id="PTHR42998:SF1">
    <property type="entry name" value="TYPE I RESTRICTION ENZYME HINDI METHYLASE SUBUNIT"/>
    <property type="match status" value="1"/>
</dbReference>
<dbReference type="PROSITE" id="PS00092">
    <property type="entry name" value="N6_MTASE"/>
    <property type="match status" value="1"/>
</dbReference>
<keyword evidence="4" id="KW-0255">Endonuclease</keyword>
<dbReference type="InterPro" id="IPR052916">
    <property type="entry name" value="Type-I_RE_MTase_Subunit"/>
</dbReference>
<keyword evidence="1" id="KW-0680">Restriction system</keyword>
<accession>A0A2M7LTG0</accession>
<dbReference type="GO" id="GO:0009307">
    <property type="term" value="P:DNA restriction-modification system"/>
    <property type="evidence" value="ECO:0007669"/>
    <property type="project" value="UniProtKB-KW"/>
</dbReference>
<evidence type="ECO:0000313" key="5">
    <source>
        <dbReference type="Proteomes" id="UP000229708"/>
    </source>
</evidence>
<dbReference type="Gene3D" id="3.40.50.150">
    <property type="entry name" value="Vaccinia Virus protein VP39"/>
    <property type="match status" value="1"/>
</dbReference>
<dbReference type="EMBL" id="PFJI01000160">
    <property type="protein sequence ID" value="PIX71371.1"/>
    <property type="molecule type" value="Genomic_DNA"/>
</dbReference>
<name>A0A2M7LTG0_9BACT</name>
<dbReference type="GO" id="GO:0032259">
    <property type="term" value="P:methylation"/>
    <property type="evidence" value="ECO:0007669"/>
    <property type="project" value="InterPro"/>
</dbReference>
<evidence type="ECO:0000256" key="1">
    <source>
        <dbReference type="ARBA" id="ARBA00022747"/>
    </source>
</evidence>
<dbReference type="Proteomes" id="UP000229708">
    <property type="component" value="Unassembled WGS sequence"/>
</dbReference>
<dbReference type="GO" id="GO:0008170">
    <property type="term" value="F:N-methyltransferase activity"/>
    <property type="evidence" value="ECO:0007669"/>
    <property type="project" value="InterPro"/>
</dbReference>
<dbReference type="InterPro" id="IPR003356">
    <property type="entry name" value="DNA_methylase_A-5"/>
</dbReference>
<keyword evidence="4" id="KW-0378">Hydrolase</keyword>
<feature type="domain" description="DNA methylase adenine-specific" evidence="2">
    <location>
        <begin position="300"/>
        <end position="596"/>
    </location>
</feature>
<sequence length="603" mass="69746">MMKYTKPSETIISDKLTQAINNGYISITDDNRTIKYLQLNHNELFTDPEEKVRAEYYVDLINKYDYSKNRIELESEMPDRTPERYADIVIYEDDEKKKPYIVVECKKDGISDAEFEQATKQVIANARILHAPYAICVAGNTRRAMETVLWNDKEPEKATITDIPILYGKVEEFRFKKGDSDWDLKTLDKSELKRALEKSQNTLWAGGKRNPTVAFDELCKIIFVKIRDEKRGRKNGEYYDFQIKTHEKAESVYKRLDAIYQEAKQKDPEVFKESLKIEPEELYTVVGHLQGISLNKTDLDTKGVAFEQFMEDFFKGKSGQYFTPREIVSFAVKMMDIKNDDLVLDPACGSGGFLLHALDEIRNQANEFEKEDIEAKYRYWHNFAQNNLFGIEINDSIARVAKMNMIIHDDGHTNVIGFDALEDVEKMTVKNRGFEKNKFDIIVTNPPFGANVKRSEHPYLETYKFGKNGKKTRENQKTEILFIERCIDFLKPKTGQMAIVLPDGILTNSSLQFVRDFIMENTQILAVVSLPGFAFSHFGAGVKSSLLFIRKKGENEKLGRYQIFMAIADHIGYDATGKVDKKNDLFYILDKFKEFKQKHYGNN</sequence>
<proteinExistence type="predicted"/>
<dbReference type="SUPFAM" id="SSF53335">
    <property type="entry name" value="S-adenosyl-L-methionine-dependent methyltransferases"/>
    <property type="match status" value="1"/>
</dbReference>
<dbReference type="PRINTS" id="PR00507">
    <property type="entry name" value="N12N6MTFRASE"/>
</dbReference>
<dbReference type="InterPro" id="IPR029063">
    <property type="entry name" value="SAM-dependent_MTases_sf"/>
</dbReference>